<gene>
    <name evidence="2" type="ORF">KHLLAP_LOCUS10547</name>
</gene>
<keyword evidence="3" id="KW-1185">Reference proteome</keyword>
<dbReference type="Proteomes" id="UP001295740">
    <property type="component" value="Unassembled WGS sequence"/>
</dbReference>
<evidence type="ECO:0000313" key="2">
    <source>
        <dbReference type="EMBL" id="CAJ2510079.1"/>
    </source>
</evidence>
<protein>
    <submittedName>
        <fullName evidence="2">Uu.00g059790.m01.CDS01</fullName>
    </submittedName>
</protein>
<evidence type="ECO:0000256" key="1">
    <source>
        <dbReference type="SAM" id="MobiDB-lite"/>
    </source>
</evidence>
<accession>A0AAI8VSY7</accession>
<comment type="caution">
    <text evidence="2">The sequence shown here is derived from an EMBL/GenBank/DDBJ whole genome shotgun (WGS) entry which is preliminary data.</text>
</comment>
<feature type="compositionally biased region" description="Acidic residues" evidence="1">
    <location>
        <begin position="161"/>
        <end position="172"/>
    </location>
</feature>
<reference evidence="2" key="1">
    <citation type="submission" date="2023-10" db="EMBL/GenBank/DDBJ databases">
        <authorList>
            <person name="Hackl T."/>
        </authorList>
    </citation>
    <scope>NUCLEOTIDE SEQUENCE</scope>
</reference>
<sequence>MGIDIAVTGTREIALVDGSSREVKRRLDDWEAVTEIVYRVQNINGPQQNFQAREFDPNIDSNIDPSLEGGYGLANGLPTPPVSPTPPDSTTDSPVAAPAYPDIDAGTEHGVGFTDNDPFDDTAEPNEEDAVVKEESITPLDLDDSNPFDRPDHKRKRSQSGDEDEDEDEDEVFVVVSPVAEASGEGHESPGSRRTRQRRDRDDNLPDGAENRAASNERTGEWQCAFGCCASYGDTRPS</sequence>
<feature type="compositionally biased region" description="Acidic residues" evidence="1">
    <location>
        <begin position="117"/>
        <end position="129"/>
    </location>
</feature>
<evidence type="ECO:0000313" key="3">
    <source>
        <dbReference type="Proteomes" id="UP001295740"/>
    </source>
</evidence>
<name>A0AAI8VSY7_9PEZI</name>
<dbReference type="EMBL" id="CAUWAG010000013">
    <property type="protein sequence ID" value="CAJ2510079.1"/>
    <property type="molecule type" value="Genomic_DNA"/>
</dbReference>
<dbReference type="AlphaFoldDB" id="A0AAI8VSY7"/>
<proteinExistence type="predicted"/>
<feature type="compositionally biased region" description="Pro residues" evidence="1">
    <location>
        <begin position="78"/>
        <end position="87"/>
    </location>
</feature>
<organism evidence="2 3">
    <name type="scientific">Anthostomella pinea</name>
    <dbReference type="NCBI Taxonomy" id="933095"/>
    <lineage>
        <taxon>Eukaryota</taxon>
        <taxon>Fungi</taxon>
        <taxon>Dikarya</taxon>
        <taxon>Ascomycota</taxon>
        <taxon>Pezizomycotina</taxon>
        <taxon>Sordariomycetes</taxon>
        <taxon>Xylariomycetidae</taxon>
        <taxon>Xylariales</taxon>
        <taxon>Xylariaceae</taxon>
        <taxon>Anthostomella</taxon>
    </lineage>
</organism>
<feature type="region of interest" description="Disordered" evidence="1">
    <location>
        <begin position="49"/>
        <end position="220"/>
    </location>
</feature>